<dbReference type="InterPro" id="IPR013325">
    <property type="entry name" value="RNA_pol_sigma_r2"/>
</dbReference>
<dbReference type="Gene3D" id="1.10.10.10">
    <property type="entry name" value="Winged helix-like DNA-binding domain superfamily/Winged helix DNA-binding domain"/>
    <property type="match status" value="1"/>
</dbReference>
<gene>
    <name evidence="7" type="ORF">GCM10023184_37090</name>
</gene>
<dbReference type="Proteomes" id="UP001501725">
    <property type="component" value="Unassembled WGS sequence"/>
</dbReference>
<dbReference type="PANTHER" id="PTHR43133">
    <property type="entry name" value="RNA POLYMERASE ECF-TYPE SIGMA FACTO"/>
    <property type="match status" value="1"/>
</dbReference>
<keyword evidence="3" id="KW-0731">Sigma factor</keyword>
<sequence>MPRKHDIDAEDAFRYLQQGREEGLDHYFRAHYRPLSYFAYKLLEDASLAEEMAAEAFVKLWERRTSLSGAAGVKAWLFRTVRNACLDHLRAARRLRIGREGLEAASEAAGASALHYLIETEMVQQVLIQLETLPDGSREIFRLFYLEDKNLKEIAEELQVSVSTVKSQKARALELLRRKLPHLCLTLLFLF</sequence>
<dbReference type="Gene3D" id="1.10.1740.10">
    <property type="match status" value="1"/>
</dbReference>
<reference evidence="8" key="1">
    <citation type="journal article" date="2019" name="Int. J. Syst. Evol. Microbiol.">
        <title>The Global Catalogue of Microorganisms (GCM) 10K type strain sequencing project: providing services to taxonomists for standard genome sequencing and annotation.</title>
        <authorList>
            <consortium name="The Broad Institute Genomics Platform"/>
            <consortium name="The Broad Institute Genome Sequencing Center for Infectious Disease"/>
            <person name="Wu L."/>
            <person name="Ma J."/>
        </authorList>
    </citation>
    <scope>NUCLEOTIDE SEQUENCE [LARGE SCALE GENOMIC DNA]</scope>
    <source>
        <strain evidence="8">JCM 17919</strain>
    </source>
</reference>
<organism evidence="7 8">
    <name type="scientific">Flaviaesturariibacter amylovorans</name>
    <dbReference type="NCBI Taxonomy" id="1084520"/>
    <lineage>
        <taxon>Bacteria</taxon>
        <taxon>Pseudomonadati</taxon>
        <taxon>Bacteroidota</taxon>
        <taxon>Chitinophagia</taxon>
        <taxon>Chitinophagales</taxon>
        <taxon>Chitinophagaceae</taxon>
        <taxon>Flaviaestuariibacter</taxon>
    </lineage>
</organism>
<dbReference type="InterPro" id="IPR013249">
    <property type="entry name" value="RNA_pol_sigma70_r4_t2"/>
</dbReference>
<protein>
    <submittedName>
        <fullName evidence="7">RNA polymerase sigma-70 factor</fullName>
    </submittedName>
</protein>
<dbReference type="NCBIfam" id="TIGR02937">
    <property type="entry name" value="sigma70-ECF"/>
    <property type="match status" value="1"/>
</dbReference>
<feature type="domain" description="RNA polymerase sigma-70 region 2" evidence="5">
    <location>
        <begin position="28"/>
        <end position="94"/>
    </location>
</feature>
<keyword evidence="2" id="KW-0805">Transcription regulation</keyword>
<evidence type="ECO:0000313" key="7">
    <source>
        <dbReference type="EMBL" id="GAA4339759.1"/>
    </source>
</evidence>
<dbReference type="PANTHER" id="PTHR43133:SF46">
    <property type="entry name" value="RNA POLYMERASE SIGMA-70 FACTOR ECF SUBFAMILY"/>
    <property type="match status" value="1"/>
</dbReference>
<feature type="domain" description="RNA polymerase sigma factor 70 region 4 type 2" evidence="6">
    <location>
        <begin position="129"/>
        <end position="176"/>
    </location>
</feature>
<name>A0ABP8HIF6_9BACT</name>
<evidence type="ECO:0000256" key="2">
    <source>
        <dbReference type="ARBA" id="ARBA00023015"/>
    </source>
</evidence>
<evidence type="ECO:0000256" key="1">
    <source>
        <dbReference type="ARBA" id="ARBA00010641"/>
    </source>
</evidence>
<dbReference type="SUPFAM" id="SSF88659">
    <property type="entry name" value="Sigma3 and sigma4 domains of RNA polymerase sigma factors"/>
    <property type="match status" value="1"/>
</dbReference>
<dbReference type="Pfam" id="PF04542">
    <property type="entry name" value="Sigma70_r2"/>
    <property type="match status" value="1"/>
</dbReference>
<evidence type="ECO:0000259" key="5">
    <source>
        <dbReference type="Pfam" id="PF04542"/>
    </source>
</evidence>
<evidence type="ECO:0000313" key="8">
    <source>
        <dbReference type="Proteomes" id="UP001501725"/>
    </source>
</evidence>
<dbReference type="CDD" id="cd06171">
    <property type="entry name" value="Sigma70_r4"/>
    <property type="match status" value="1"/>
</dbReference>
<keyword evidence="8" id="KW-1185">Reference proteome</keyword>
<dbReference type="EMBL" id="BAABGY010000011">
    <property type="protein sequence ID" value="GAA4339759.1"/>
    <property type="molecule type" value="Genomic_DNA"/>
</dbReference>
<dbReference type="Pfam" id="PF08281">
    <property type="entry name" value="Sigma70_r4_2"/>
    <property type="match status" value="1"/>
</dbReference>
<dbReference type="InterPro" id="IPR014284">
    <property type="entry name" value="RNA_pol_sigma-70_dom"/>
</dbReference>
<evidence type="ECO:0000256" key="4">
    <source>
        <dbReference type="ARBA" id="ARBA00023163"/>
    </source>
</evidence>
<dbReference type="RefSeq" id="WP_345257333.1">
    <property type="nucleotide sequence ID" value="NZ_BAABGY010000011.1"/>
</dbReference>
<proteinExistence type="inferred from homology"/>
<evidence type="ECO:0000256" key="3">
    <source>
        <dbReference type="ARBA" id="ARBA00023082"/>
    </source>
</evidence>
<comment type="similarity">
    <text evidence="1">Belongs to the sigma-70 factor family. ECF subfamily.</text>
</comment>
<dbReference type="InterPro" id="IPR007627">
    <property type="entry name" value="RNA_pol_sigma70_r2"/>
</dbReference>
<evidence type="ECO:0000259" key="6">
    <source>
        <dbReference type="Pfam" id="PF08281"/>
    </source>
</evidence>
<dbReference type="InterPro" id="IPR039425">
    <property type="entry name" value="RNA_pol_sigma-70-like"/>
</dbReference>
<dbReference type="SUPFAM" id="SSF88946">
    <property type="entry name" value="Sigma2 domain of RNA polymerase sigma factors"/>
    <property type="match status" value="1"/>
</dbReference>
<comment type="caution">
    <text evidence="7">The sequence shown here is derived from an EMBL/GenBank/DDBJ whole genome shotgun (WGS) entry which is preliminary data.</text>
</comment>
<accession>A0ABP8HIF6</accession>
<dbReference type="InterPro" id="IPR036388">
    <property type="entry name" value="WH-like_DNA-bd_sf"/>
</dbReference>
<dbReference type="InterPro" id="IPR013324">
    <property type="entry name" value="RNA_pol_sigma_r3/r4-like"/>
</dbReference>
<keyword evidence="4" id="KW-0804">Transcription</keyword>